<evidence type="ECO:0000256" key="5">
    <source>
        <dbReference type="ARBA" id="ARBA00022857"/>
    </source>
</evidence>
<evidence type="ECO:0000313" key="10">
    <source>
        <dbReference type="EMBL" id="CAH0416315.1"/>
    </source>
</evidence>
<keyword evidence="6" id="KW-0694">RNA-binding</keyword>
<organism evidence="10 11">
    <name type="scientific">Periweissella fabaria</name>
    <dbReference type="NCBI Taxonomy" id="546157"/>
    <lineage>
        <taxon>Bacteria</taxon>
        <taxon>Bacillati</taxon>
        <taxon>Bacillota</taxon>
        <taxon>Bacilli</taxon>
        <taxon>Lactobacillales</taxon>
        <taxon>Lactobacillaceae</taxon>
        <taxon>Periweissella</taxon>
    </lineage>
</organism>
<dbReference type="PROSITE" id="PS01162">
    <property type="entry name" value="QOR_ZETA_CRYSTAL"/>
    <property type="match status" value="1"/>
</dbReference>
<feature type="domain" description="Enoyl reductase (ER)" evidence="9">
    <location>
        <begin position="19"/>
        <end position="337"/>
    </location>
</feature>
<evidence type="ECO:0000259" key="9">
    <source>
        <dbReference type="SMART" id="SM00829"/>
    </source>
</evidence>
<dbReference type="Pfam" id="PF08240">
    <property type="entry name" value="ADH_N"/>
    <property type="match status" value="1"/>
</dbReference>
<dbReference type="RefSeq" id="WP_230096385.1">
    <property type="nucleotide sequence ID" value="NZ_CAKKNS010000002.1"/>
</dbReference>
<keyword evidence="8" id="KW-0479">Metal-binding</keyword>
<name>A0ABM8Z6B9_9LACO</name>
<dbReference type="Gene3D" id="3.90.180.10">
    <property type="entry name" value="Medium-chain alcohol dehydrogenases, catalytic domain"/>
    <property type="match status" value="1"/>
</dbReference>
<dbReference type="PANTHER" id="PTHR44154">
    <property type="entry name" value="QUINONE OXIDOREDUCTASE"/>
    <property type="match status" value="1"/>
</dbReference>
<evidence type="ECO:0000256" key="7">
    <source>
        <dbReference type="ARBA" id="ARBA00022990"/>
    </source>
</evidence>
<dbReference type="PANTHER" id="PTHR44154:SF1">
    <property type="entry name" value="QUINONE OXIDOREDUCTASE"/>
    <property type="match status" value="1"/>
</dbReference>
<comment type="similarity">
    <text evidence="2 8">Belongs to the zinc-containing alcohol dehydrogenase family. Quinone oxidoreductase subfamily.</text>
</comment>
<evidence type="ECO:0000313" key="11">
    <source>
        <dbReference type="Proteomes" id="UP000789707"/>
    </source>
</evidence>
<reference evidence="10 11" key="1">
    <citation type="submission" date="2021-11" db="EMBL/GenBank/DDBJ databases">
        <authorList>
            <person name="Depoorter E."/>
        </authorList>
    </citation>
    <scope>NUCLEOTIDE SEQUENCE [LARGE SCALE GENOMIC DNA]</scope>
    <source>
        <strain evidence="10 11">LMG 24289</strain>
    </source>
</reference>
<evidence type="ECO:0000256" key="1">
    <source>
        <dbReference type="ARBA" id="ARBA00004496"/>
    </source>
</evidence>
<comment type="subcellular location">
    <subcellularLocation>
        <location evidence="1">Cytoplasm</location>
    </subcellularLocation>
</comment>
<evidence type="ECO:0000256" key="3">
    <source>
        <dbReference type="ARBA" id="ARBA00011881"/>
    </source>
</evidence>
<protein>
    <recommendedName>
        <fullName evidence="8">Zinc-type alcohol dehydrogenase-like protein</fullName>
    </recommendedName>
</protein>
<keyword evidence="8" id="KW-0560">Oxidoreductase</keyword>
<dbReference type="InterPro" id="IPR020843">
    <property type="entry name" value="ER"/>
</dbReference>
<keyword evidence="7" id="KW-0007">Acetylation</keyword>
<dbReference type="Pfam" id="PF00107">
    <property type="entry name" value="ADH_zinc_N"/>
    <property type="match status" value="1"/>
</dbReference>
<dbReference type="SUPFAM" id="SSF51735">
    <property type="entry name" value="NAD(P)-binding Rossmann-fold domains"/>
    <property type="match status" value="1"/>
</dbReference>
<dbReference type="InterPro" id="IPR036291">
    <property type="entry name" value="NAD(P)-bd_dom_sf"/>
</dbReference>
<evidence type="ECO:0000256" key="2">
    <source>
        <dbReference type="ARBA" id="ARBA00010371"/>
    </source>
</evidence>
<dbReference type="Gene3D" id="3.40.50.720">
    <property type="entry name" value="NAD(P)-binding Rossmann-like Domain"/>
    <property type="match status" value="1"/>
</dbReference>
<dbReference type="SMART" id="SM00829">
    <property type="entry name" value="PKS_ER"/>
    <property type="match status" value="1"/>
</dbReference>
<dbReference type="InterPro" id="IPR013149">
    <property type="entry name" value="ADH-like_C"/>
</dbReference>
<dbReference type="InterPro" id="IPR013154">
    <property type="entry name" value="ADH-like_N"/>
</dbReference>
<accession>A0ABM8Z6B9</accession>
<dbReference type="CDD" id="cd08252">
    <property type="entry name" value="AL_MDR"/>
    <property type="match status" value="1"/>
</dbReference>
<evidence type="ECO:0000256" key="6">
    <source>
        <dbReference type="ARBA" id="ARBA00022884"/>
    </source>
</evidence>
<sequence>MNTQNLAIGAYQGLPINEEQSLEYIELPVPNPVGHDVLVKIKAISVNPIDTKLRQTLVSSTTPKIFGYDAVAEVVALGPDVTKFKVGDRVYYAGDATRAGSNATYQVVREEIIALAPTTLSDEEAAAMPLTSLTAYELLFEKLHLTPQADAHDGETILVINGAGGVGSVLIQLAKWIGMTVITTASRPETKAFVEKMGADYVVNHRDDYVNEVQELGFETVDNAVILNATAMHFANVATLIAPFGQIGAIAASAELLPMNLIKNKSVSFSWEFMFAKTQYDFQIESQGEYLQQIAQLLDEKIIQTTLTKELTGISLANLKLAHQLVEQGAMIGKLVITGPVK</sequence>
<dbReference type="Proteomes" id="UP000789707">
    <property type="component" value="Unassembled WGS sequence"/>
</dbReference>
<evidence type="ECO:0000256" key="4">
    <source>
        <dbReference type="ARBA" id="ARBA00022490"/>
    </source>
</evidence>
<keyword evidence="8" id="KW-0862">Zinc</keyword>
<dbReference type="InterPro" id="IPR011032">
    <property type="entry name" value="GroES-like_sf"/>
</dbReference>
<dbReference type="InterPro" id="IPR002364">
    <property type="entry name" value="Quin_OxRdtase/zeta-crystal_CS"/>
</dbReference>
<keyword evidence="11" id="KW-1185">Reference proteome</keyword>
<comment type="caution">
    <text evidence="10">The sequence shown here is derived from an EMBL/GenBank/DDBJ whole genome shotgun (WGS) entry which is preliminary data.</text>
</comment>
<evidence type="ECO:0000256" key="8">
    <source>
        <dbReference type="RuleBase" id="RU364000"/>
    </source>
</evidence>
<dbReference type="SUPFAM" id="SSF50129">
    <property type="entry name" value="GroES-like"/>
    <property type="match status" value="1"/>
</dbReference>
<dbReference type="EMBL" id="CAKKNS010000002">
    <property type="protein sequence ID" value="CAH0416315.1"/>
    <property type="molecule type" value="Genomic_DNA"/>
</dbReference>
<keyword evidence="5" id="KW-0521">NADP</keyword>
<dbReference type="NCBIfam" id="TIGR02817">
    <property type="entry name" value="adh_fam_1"/>
    <property type="match status" value="1"/>
</dbReference>
<comment type="subunit">
    <text evidence="3">Homotetramer.</text>
</comment>
<gene>
    <name evidence="10" type="ORF">WFA24289_00617</name>
</gene>
<dbReference type="InterPro" id="IPR014182">
    <property type="entry name" value="ADH_Zn_typ-1"/>
</dbReference>
<proteinExistence type="inferred from homology"/>
<dbReference type="InterPro" id="IPR051603">
    <property type="entry name" value="Zinc-ADH_QOR/CCCR"/>
</dbReference>
<keyword evidence="4" id="KW-0963">Cytoplasm</keyword>